<dbReference type="InterPro" id="IPR013830">
    <property type="entry name" value="SGNH_hydro"/>
</dbReference>
<dbReference type="Proteomes" id="UP000824132">
    <property type="component" value="Unassembled WGS sequence"/>
</dbReference>
<feature type="domain" description="SGNH hydrolase-type esterase" evidence="1">
    <location>
        <begin position="11"/>
        <end position="193"/>
    </location>
</feature>
<protein>
    <submittedName>
        <fullName evidence="2">SGNH/GDSL hydrolase family protein</fullName>
    </submittedName>
</protein>
<reference evidence="2" key="2">
    <citation type="submission" date="2021-04" db="EMBL/GenBank/DDBJ databases">
        <authorList>
            <person name="Gilroy R."/>
        </authorList>
    </citation>
    <scope>NUCLEOTIDE SEQUENCE</scope>
    <source>
        <strain evidence="2">CHK187-5294</strain>
    </source>
</reference>
<evidence type="ECO:0000313" key="3">
    <source>
        <dbReference type="Proteomes" id="UP000824132"/>
    </source>
</evidence>
<dbReference type="CDD" id="cd01834">
    <property type="entry name" value="SGNH_hydrolase_like_2"/>
    <property type="match status" value="1"/>
</dbReference>
<proteinExistence type="predicted"/>
<dbReference type="InterPro" id="IPR051532">
    <property type="entry name" value="Ester_Hydrolysis_Enzymes"/>
</dbReference>
<dbReference type="SUPFAM" id="SSF52266">
    <property type="entry name" value="SGNH hydrolase"/>
    <property type="match status" value="1"/>
</dbReference>
<evidence type="ECO:0000313" key="2">
    <source>
        <dbReference type="EMBL" id="HIZ03175.1"/>
    </source>
</evidence>
<dbReference type="EMBL" id="DXCL01000016">
    <property type="protein sequence ID" value="HIZ03175.1"/>
    <property type="molecule type" value="Genomic_DNA"/>
</dbReference>
<dbReference type="InterPro" id="IPR036514">
    <property type="entry name" value="SGNH_hydro_sf"/>
</dbReference>
<evidence type="ECO:0000259" key="1">
    <source>
        <dbReference type="Pfam" id="PF13472"/>
    </source>
</evidence>
<dbReference type="Gene3D" id="3.40.50.1110">
    <property type="entry name" value="SGNH hydrolase"/>
    <property type="match status" value="1"/>
</dbReference>
<comment type="caution">
    <text evidence="2">The sequence shown here is derived from an EMBL/GenBank/DDBJ whole genome shotgun (WGS) entry which is preliminary data.</text>
</comment>
<accession>A0A9D2CYF8</accession>
<keyword evidence="2" id="KW-0378">Hydrolase</keyword>
<dbReference type="AlphaFoldDB" id="A0A9D2CYF8"/>
<name>A0A9D2CYF8_9FIRM</name>
<dbReference type="GO" id="GO:0004622">
    <property type="term" value="F:phosphatidylcholine lysophospholipase activity"/>
    <property type="evidence" value="ECO:0007669"/>
    <property type="project" value="TreeGrafter"/>
</dbReference>
<gene>
    <name evidence="2" type="ORF">H9727_02705</name>
</gene>
<sequence>MKIKDGDIIVFAGDSTTDADKNATNDRLGNGYVKLVRDALFAFRPSENFRVVNAGVSGNTTVHLLERWEKDVASLDPDVVFCLIGINDVWRHFDYLDPLEKRVNEEDYEKNIEKICEMAKGAREFSLMTPFYMERSRVDEMRVMTEKYAARMRAVAQKRGIKVIDLQKVFDEYMKGRPGQSISWDRVHPGSVGSMLIAREILREFGEK</sequence>
<dbReference type="PANTHER" id="PTHR30383">
    <property type="entry name" value="THIOESTERASE 1/PROTEASE 1/LYSOPHOSPHOLIPASE L1"/>
    <property type="match status" value="1"/>
</dbReference>
<reference evidence="2" key="1">
    <citation type="journal article" date="2021" name="PeerJ">
        <title>Extensive microbial diversity within the chicken gut microbiome revealed by metagenomics and culture.</title>
        <authorList>
            <person name="Gilroy R."/>
            <person name="Ravi A."/>
            <person name="Getino M."/>
            <person name="Pursley I."/>
            <person name="Horton D.L."/>
            <person name="Alikhan N.F."/>
            <person name="Baker D."/>
            <person name="Gharbi K."/>
            <person name="Hall N."/>
            <person name="Watson M."/>
            <person name="Adriaenssens E.M."/>
            <person name="Foster-Nyarko E."/>
            <person name="Jarju S."/>
            <person name="Secka A."/>
            <person name="Antonio M."/>
            <person name="Oren A."/>
            <person name="Chaudhuri R.R."/>
            <person name="La Ragione R."/>
            <person name="Hildebrand F."/>
            <person name="Pallen M.J."/>
        </authorList>
    </citation>
    <scope>NUCLEOTIDE SEQUENCE</scope>
    <source>
        <strain evidence="2">CHK187-5294</strain>
    </source>
</reference>
<dbReference type="PANTHER" id="PTHR30383:SF5">
    <property type="entry name" value="SGNH HYDROLASE-TYPE ESTERASE DOMAIN-CONTAINING PROTEIN"/>
    <property type="match status" value="1"/>
</dbReference>
<organism evidence="2 3">
    <name type="scientific">Candidatus Borkfalkia avistercoris</name>
    <dbReference type="NCBI Taxonomy" id="2838504"/>
    <lineage>
        <taxon>Bacteria</taxon>
        <taxon>Bacillati</taxon>
        <taxon>Bacillota</taxon>
        <taxon>Clostridia</taxon>
        <taxon>Christensenellales</taxon>
        <taxon>Christensenellaceae</taxon>
        <taxon>Candidatus Borkfalkia</taxon>
    </lineage>
</organism>
<dbReference type="Pfam" id="PF13472">
    <property type="entry name" value="Lipase_GDSL_2"/>
    <property type="match status" value="1"/>
</dbReference>